<comment type="caution">
    <text evidence="2">The sequence shown here is derived from an EMBL/GenBank/DDBJ whole genome shotgun (WGS) entry which is preliminary data.</text>
</comment>
<evidence type="ECO:0000256" key="1">
    <source>
        <dbReference type="SAM" id="MobiDB-lite"/>
    </source>
</evidence>
<dbReference type="AlphaFoldDB" id="A0AAW2K8X4"/>
<feature type="compositionally biased region" description="Basic and acidic residues" evidence="1">
    <location>
        <begin position="92"/>
        <end position="120"/>
    </location>
</feature>
<feature type="region of interest" description="Disordered" evidence="1">
    <location>
        <begin position="83"/>
        <end position="120"/>
    </location>
</feature>
<reference evidence="2" key="1">
    <citation type="submission" date="2020-06" db="EMBL/GenBank/DDBJ databases">
        <authorList>
            <person name="Li T."/>
            <person name="Hu X."/>
            <person name="Zhang T."/>
            <person name="Song X."/>
            <person name="Zhang H."/>
            <person name="Dai N."/>
            <person name="Sheng W."/>
            <person name="Hou X."/>
            <person name="Wei L."/>
        </authorList>
    </citation>
    <scope>NUCLEOTIDE SEQUENCE</scope>
    <source>
        <strain evidence="2">G02</strain>
        <tissue evidence="2">Leaf</tissue>
    </source>
</reference>
<evidence type="ECO:0000313" key="2">
    <source>
        <dbReference type="EMBL" id="KAL0302868.1"/>
    </source>
</evidence>
<protein>
    <recommendedName>
        <fullName evidence="3">Reverse transcriptase domain-containing protein</fullName>
    </recommendedName>
</protein>
<evidence type="ECO:0008006" key="3">
    <source>
        <dbReference type="Google" id="ProtNLM"/>
    </source>
</evidence>
<sequence length="120" mass="14101">MPPDGFTKYTPLKAPRAEILVVAEQQGIVQWPRKMKDNPKRLKSDRYCRFHKDRGHSTEDCYHLKNEIEKLIQRGYLKEYVEKTDPPGTLLHPEETKEGAKNLKVLGEKKKEERTSQPRE</sequence>
<accession>A0AAW2K8X4</accession>
<proteinExistence type="predicted"/>
<gene>
    <name evidence="2" type="ORF">Sradi_6154900</name>
</gene>
<reference evidence="2" key="2">
    <citation type="journal article" date="2024" name="Plant">
        <title>Genomic evolution and insights into agronomic trait innovations of Sesamum species.</title>
        <authorList>
            <person name="Miao H."/>
            <person name="Wang L."/>
            <person name="Qu L."/>
            <person name="Liu H."/>
            <person name="Sun Y."/>
            <person name="Le M."/>
            <person name="Wang Q."/>
            <person name="Wei S."/>
            <person name="Zheng Y."/>
            <person name="Lin W."/>
            <person name="Duan Y."/>
            <person name="Cao H."/>
            <person name="Xiong S."/>
            <person name="Wang X."/>
            <person name="Wei L."/>
            <person name="Li C."/>
            <person name="Ma Q."/>
            <person name="Ju M."/>
            <person name="Zhao R."/>
            <person name="Li G."/>
            <person name="Mu C."/>
            <person name="Tian Q."/>
            <person name="Mei H."/>
            <person name="Zhang T."/>
            <person name="Gao T."/>
            <person name="Zhang H."/>
        </authorList>
    </citation>
    <scope>NUCLEOTIDE SEQUENCE</scope>
    <source>
        <strain evidence="2">G02</strain>
    </source>
</reference>
<name>A0AAW2K8X4_SESRA</name>
<dbReference type="EMBL" id="JACGWJ010000029">
    <property type="protein sequence ID" value="KAL0302868.1"/>
    <property type="molecule type" value="Genomic_DNA"/>
</dbReference>
<organism evidence="2">
    <name type="scientific">Sesamum radiatum</name>
    <name type="common">Black benniseed</name>
    <dbReference type="NCBI Taxonomy" id="300843"/>
    <lineage>
        <taxon>Eukaryota</taxon>
        <taxon>Viridiplantae</taxon>
        <taxon>Streptophyta</taxon>
        <taxon>Embryophyta</taxon>
        <taxon>Tracheophyta</taxon>
        <taxon>Spermatophyta</taxon>
        <taxon>Magnoliopsida</taxon>
        <taxon>eudicotyledons</taxon>
        <taxon>Gunneridae</taxon>
        <taxon>Pentapetalae</taxon>
        <taxon>asterids</taxon>
        <taxon>lamiids</taxon>
        <taxon>Lamiales</taxon>
        <taxon>Pedaliaceae</taxon>
        <taxon>Sesamum</taxon>
    </lineage>
</organism>